<organism evidence="1 2">
    <name type="scientific">Allorhizobium ampelinum (strain ATCC BAA-846 / DSM 112012 / S4)</name>
    <name type="common">Agrobacterium vitis (strain S4)</name>
    <dbReference type="NCBI Taxonomy" id="311402"/>
    <lineage>
        <taxon>Bacteria</taxon>
        <taxon>Pseudomonadati</taxon>
        <taxon>Pseudomonadota</taxon>
        <taxon>Alphaproteobacteria</taxon>
        <taxon>Hyphomicrobiales</taxon>
        <taxon>Rhizobiaceae</taxon>
        <taxon>Rhizobium/Agrobacterium group</taxon>
        <taxon>Allorhizobium</taxon>
        <taxon>Allorhizobium ampelinum</taxon>
    </lineage>
</organism>
<reference evidence="1 2" key="1">
    <citation type="journal article" date="2009" name="J. Bacteriol.">
        <title>Genome sequences of three Agrobacterium biovars help elucidate the evolution of multichromosome genomes in bacteria.</title>
        <authorList>
            <person name="Slater S.C."/>
            <person name="Goldman B.S."/>
            <person name="Goodner B."/>
            <person name="Setubal J.C."/>
            <person name="Farrand S.K."/>
            <person name="Nester E.W."/>
            <person name="Burr T.J."/>
            <person name="Banta L."/>
            <person name="Dickerman A.W."/>
            <person name="Paulsen I."/>
            <person name="Otten L."/>
            <person name="Suen G."/>
            <person name="Welch R."/>
            <person name="Almeida N.F."/>
            <person name="Arnold F."/>
            <person name="Burton O.T."/>
            <person name="Du Z."/>
            <person name="Ewing A."/>
            <person name="Godsy E."/>
            <person name="Heisel S."/>
            <person name="Houmiel K.L."/>
            <person name="Jhaveri J."/>
            <person name="Lu J."/>
            <person name="Miller N.M."/>
            <person name="Norton S."/>
            <person name="Chen Q."/>
            <person name="Phoolcharoen W."/>
            <person name="Ohlin V."/>
            <person name="Ondrusek D."/>
            <person name="Pride N."/>
            <person name="Stricklin S.L."/>
            <person name="Sun J."/>
            <person name="Wheeler C."/>
            <person name="Wilson L."/>
            <person name="Zhu H."/>
            <person name="Wood D.W."/>
        </authorList>
    </citation>
    <scope>NUCLEOTIDE SEQUENCE [LARGE SCALE GENOMIC DNA]</scope>
    <source>
        <strain evidence="2">S4 / ATCC BAA-846</strain>
    </source>
</reference>
<dbReference type="STRING" id="311402.Avi_6163"/>
<name>B9K2Q8_ALLAM</name>
<sequence length="205" mass="22438">MIKRIMMMATILAGWALWPMYGYAKTGVDCAKVTDAGERLLCYDAVFKSETVTKNNSASNWAIVIDKSKIDDSQTVVLGSDSDEEFDDKFSLKKINATLLLRCFEGKTSILIGAGNHFLADIQSFGKVTIRLDSGAPFTQGFTSTTDHKWLGLFGGTAVPLIKKIMAANVIVLRFTPFNGAPMVATFQVAGLQNDIAPLRQACRW</sequence>
<dbReference type="eggNOG" id="ENOG502ZCEM">
    <property type="taxonomic scope" value="Bacteria"/>
</dbReference>
<dbReference type="RefSeq" id="WP_012654398.1">
    <property type="nucleotide sequence ID" value="NC_011988.1"/>
</dbReference>
<evidence type="ECO:0000313" key="1">
    <source>
        <dbReference type="EMBL" id="ACM39156.1"/>
    </source>
</evidence>
<dbReference type="InterPro" id="IPR017738">
    <property type="entry name" value="T6SS-assoc_VCA0118"/>
</dbReference>
<accession>B9K2Q8</accession>
<dbReference type="AlphaFoldDB" id="B9K2Q8"/>
<evidence type="ECO:0008006" key="3">
    <source>
        <dbReference type="Google" id="ProtNLM"/>
    </source>
</evidence>
<dbReference type="HOGENOM" id="CLU_097475_0_0_5"/>
<dbReference type="EMBL" id="CP000634">
    <property type="protein sequence ID" value="ACM39156.1"/>
    <property type="molecule type" value="Genomic_DNA"/>
</dbReference>
<protein>
    <recommendedName>
        <fullName evidence="3">Type VI secretion protein</fullName>
    </recommendedName>
</protein>
<dbReference type="KEGG" id="avi:Avi_6163"/>
<gene>
    <name evidence="1" type="ordered locus">Avi_6163</name>
</gene>
<dbReference type="Proteomes" id="UP000001596">
    <property type="component" value="Chromosome 2"/>
</dbReference>
<dbReference type="Pfam" id="PF11319">
    <property type="entry name" value="VasI"/>
    <property type="match status" value="1"/>
</dbReference>
<evidence type="ECO:0000313" key="2">
    <source>
        <dbReference type="Proteomes" id="UP000001596"/>
    </source>
</evidence>
<proteinExistence type="predicted"/>
<keyword evidence="2" id="KW-1185">Reference proteome</keyword>